<dbReference type="PRINTS" id="PR00778">
    <property type="entry name" value="HTHARSR"/>
</dbReference>
<keyword evidence="6" id="KW-1185">Reference proteome</keyword>
<comment type="caution">
    <text evidence="5">The sequence shown here is derived from an EMBL/GenBank/DDBJ whole genome shotgun (WGS) entry which is preliminary data.</text>
</comment>
<keyword evidence="3" id="KW-0804">Transcription</keyword>
<sequence length="95" mass="10639">MELFRGGKMTIERATLLLKMMSNPIRLGILRELTLRDEICVGNLEDLLNVSQSSASQHLAHLRNSGIVSSRKNGKKVCYKVSEESIKDILKALNI</sequence>
<keyword evidence="1" id="KW-0805">Transcription regulation</keyword>
<proteinExistence type="predicted"/>
<evidence type="ECO:0000256" key="3">
    <source>
        <dbReference type="ARBA" id="ARBA00023163"/>
    </source>
</evidence>
<dbReference type="SUPFAM" id="SSF46785">
    <property type="entry name" value="Winged helix' DNA-binding domain"/>
    <property type="match status" value="1"/>
</dbReference>
<dbReference type="EMBL" id="QUAJ01000001">
    <property type="protein sequence ID" value="REI43146.1"/>
    <property type="molecule type" value="Genomic_DNA"/>
</dbReference>
<dbReference type="InterPro" id="IPR011991">
    <property type="entry name" value="ArsR-like_HTH"/>
</dbReference>
<dbReference type="InterPro" id="IPR036390">
    <property type="entry name" value="WH_DNA-bd_sf"/>
</dbReference>
<keyword evidence="2" id="KW-0238">DNA-binding</keyword>
<evidence type="ECO:0000256" key="1">
    <source>
        <dbReference type="ARBA" id="ARBA00023015"/>
    </source>
</evidence>
<evidence type="ECO:0000313" key="6">
    <source>
        <dbReference type="Proteomes" id="UP000263486"/>
    </source>
</evidence>
<reference evidence="5 6" key="1">
    <citation type="submission" date="2018-08" db="EMBL/GenBank/DDBJ databases">
        <title>Draft genome sequence of Psychrilyobacter sp. strain SD5 isolated from Black Sea water.</title>
        <authorList>
            <person name="Yadav S."/>
            <person name="Villanueva L."/>
            <person name="Damste J.S.S."/>
        </authorList>
    </citation>
    <scope>NUCLEOTIDE SEQUENCE [LARGE SCALE GENOMIC DNA]</scope>
    <source>
        <strain evidence="5 6">SD5</strain>
    </source>
</reference>
<dbReference type="InterPro" id="IPR036388">
    <property type="entry name" value="WH-like_DNA-bd_sf"/>
</dbReference>
<dbReference type="InterPro" id="IPR001845">
    <property type="entry name" value="HTH_ArsR_DNA-bd_dom"/>
</dbReference>
<evidence type="ECO:0000256" key="2">
    <source>
        <dbReference type="ARBA" id="ARBA00023125"/>
    </source>
</evidence>
<organism evidence="5 6">
    <name type="scientific">Psychrilyobacter piezotolerans</name>
    <dbReference type="NCBI Taxonomy" id="2293438"/>
    <lineage>
        <taxon>Bacteria</taxon>
        <taxon>Fusobacteriati</taxon>
        <taxon>Fusobacteriota</taxon>
        <taxon>Fusobacteriia</taxon>
        <taxon>Fusobacteriales</taxon>
        <taxon>Fusobacteriaceae</taxon>
        <taxon>Psychrilyobacter</taxon>
    </lineage>
</organism>
<accession>A0ABX9KKS6</accession>
<dbReference type="SMART" id="SM00418">
    <property type="entry name" value="HTH_ARSR"/>
    <property type="match status" value="1"/>
</dbReference>
<dbReference type="NCBIfam" id="NF033788">
    <property type="entry name" value="HTH_metalloreg"/>
    <property type="match status" value="1"/>
</dbReference>
<dbReference type="Gene3D" id="1.10.10.10">
    <property type="entry name" value="Winged helix-like DNA-binding domain superfamily/Winged helix DNA-binding domain"/>
    <property type="match status" value="1"/>
</dbReference>
<dbReference type="PANTHER" id="PTHR43132:SF2">
    <property type="entry name" value="ARSENICAL RESISTANCE OPERON REPRESSOR ARSR-RELATED"/>
    <property type="match status" value="1"/>
</dbReference>
<dbReference type="Pfam" id="PF01022">
    <property type="entry name" value="HTH_5"/>
    <property type="match status" value="1"/>
</dbReference>
<protein>
    <submittedName>
        <fullName evidence="5">ArsR family transcriptional regulator</fullName>
    </submittedName>
</protein>
<dbReference type="InterPro" id="IPR051011">
    <property type="entry name" value="Metal_resp_trans_reg"/>
</dbReference>
<evidence type="ECO:0000313" key="5">
    <source>
        <dbReference type="EMBL" id="REI43146.1"/>
    </source>
</evidence>
<evidence type="ECO:0000259" key="4">
    <source>
        <dbReference type="PROSITE" id="PS50987"/>
    </source>
</evidence>
<name>A0ABX9KKS6_9FUSO</name>
<dbReference type="Proteomes" id="UP000263486">
    <property type="component" value="Unassembled WGS sequence"/>
</dbReference>
<dbReference type="PROSITE" id="PS50987">
    <property type="entry name" value="HTH_ARSR_2"/>
    <property type="match status" value="1"/>
</dbReference>
<gene>
    <name evidence="5" type="ORF">DYH56_00395</name>
</gene>
<dbReference type="CDD" id="cd00090">
    <property type="entry name" value="HTH_ARSR"/>
    <property type="match status" value="1"/>
</dbReference>
<dbReference type="PANTHER" id="PTHR43132">
    <property type="entry name" value="ARSENICAL RESISTANCE OPERON REPRESSOR ARSR-RELATED"/>
    <property type="match status" value="1"/>
</dbReference>
<feature type="domain" description="HTH arsR-type" evidence="4">
    <location>
        <begin position="6"/>
        <end position="95"/>
    </location>
</feature>